<reference evidence="2 3" key="1">
    <citation type="journal article" date="2018" name="Elife">
        <title>Functional genomics of lipid metabolism in the oleaginous yeast Rhodosporidium toruloides.</title>
        <authorList>
            <person name="Coradetti S.T."/>
            <person name="Pinel D."/>
            <person name="Geiselman G."/>
            <person name="Ito M."/>
            <person name="Mondo S."/>
            <person name="Reilly M.C."/>
            <person name="Cheng Y.F."/>
            <person name="Bauer S."/>
            <person name="Grigoriev I."/>
            <person name="Gladden J.M."/>
            <person name="Simmons B.A."/>
            <person name="Brem R."/>
            <person name="Arkin A.P."/>
            <person name="Skerker J.M."/>
        </authorList>
    </citation>
    <scope>NUCLEOTIDE SEQUENCE [LARGE SCALE GENOMIC DNA]</scope>
    <source>
        <strain evidence="2 3">NBRC 0880</strain>
    </source>
</reference>
<feature type="region of interest" description="Disordered" evidence="1">
    <location>
        <begin position="13"/>
        <end position="33"/>
    </location>
</feature>
<evidence type="ECO:0000313" key="3">
    <source>
        <dbReference type="Proteomes" id="UP000239560"/>
    </source>
</evidence>
<accession>A0A2T0AIU2</accession>
<dbReference type="OrthoDB" id="2527688at2759"/>
<comment type="caution">
    <text evidence="2">The sequence shown here is derived from an EMBL/GenBank/DDBJ whole genome shotgun (WGS) entry which is preliminary data.</text>
</comment>
<dbReference type="EMBL" id="LCTV02000001">
    <property type="protein sequence ID" value="PRQ77931.1"/>
    <property type="molecule type" value="Genomic_DNA"/>
</dbReference>
<evidence type="ECO:0000313" key="2">
    <source>
        <dbReference type="EMBL" id="PRQ77931.1"/>
    </source>
</evidence>
<protein>
    <submittedName>
        <fullName evidence="2">Uncharacterized protein</fullName>
    </submittedName>
</protein>
<sequence length="301" mass="32259">MLPVFPFASLPPKALPRDTRKATHPLHVRSTTRRRRARGAWVTEVVLPPQQRLLLTCARLRRSEHRRSGSLHPSATRTTLLTLDLPSSPSSLSLLARLPTMLRLLSLAFSVAALLSAITGAKALGLNPNKSSCAVVLENGRLVNVFSKNKRTWAWDYLPSADSSGGTVYLSETDSPEDGAWHVVQAQGMNSSVITLNLASDEESFQCIRVTGKNRLATTGACSLEKSQFTISCESCAPLSTSPTTGLALASGCQLRSVASPTQCLSTISPTADSPRKLAAIGTRTCAGLRGWGQLWDLVVA</sequence>
<gene>
    <name evidence="2" type="ORF">AAT19DRAFT_8999</name>
</gene>
<organism evidence="2 3">
    <name type="scientific">Rhodotorula toruloides</name>
    <name type="common">Yeast</name>
    <name type="synonym">Rhodosporidium toruloides</name>
    <dbReference type="NCBI Taxonomy" id="5286"/>
    <lineage>
        <taxon>Eukaryota</taxon>
        <taxon>Fungi</taxon>
        <taxon>Dikarya</taxon>
        <taxon>Basidiomycota</taxon>
        <taxon>Pucciniomycotina</taxon>
        <taxon>Microbotryomycetes</taxon>
        <taxon>Sporidiobolales</taxon>
        <taxon>Sporidiobolaceae</taxon>
        <taxon>Rhodotorula</taxon>
    </lineage>
</organism>
<dbReference type="Proteomes" id="UP000239560">
    <property type="component" value="Unassembled WGS sequence"/>
</dbReference>
<proteinExistence type="predicted"/>
<name>A0A2T0AIU2_RHOTO</name>
<evidence type="ECO:0000256" key="1">
    <source>
        <dbReference type="SAM" id="MobiDB-lite"/>
    </source>
</evidence>
<feature type="compositionally biased region" description="Basic residues" evidence="1">
    <location>
        <begin position="22"/>
        <end position="33"/>
    </location>
</feature>
<dbReference type="AlphaFoldDB" id="A0A2T0AIU2"/>